<dbReference type="SUPFAM" id="SSF46689">
    <property type="entry name" value="Homeodomain-like"/>
    <property type="match status" value="2"/>
</dbReference>
<dbReference type="InterPro" id="IPR050204">
    <property type="entry name" value="AraC_XylS_family_regulators"/>
</dbReference>
<evidence type="ECO:0000313" key="5">
    <source>
        <dbReference type="EMBL" id="WNF00817.1"/>
    </source>
</evidence>
<dbReference type="Proteomes" id="UP001305606">
    <property type="component" value="Chromosome"/>
</dbReference>
<protein>
    <submittedName>
        <fullName evidence="5">AraC family transcriptional regulator</fullName>
    </submittedName>
</protein>
<dbReference type="PANTHER" id="PTHR46796:SF7">
    <property type="entry name" value="ARAC FAMILY TRANSCRIPTIONAL REGULATOR"/>
    <property type="match status" value="1"/>
</dbReference>
<sequence length="322" mass="34802">MDPIDDLLTTMKIEDARYVRVDAYAPWGISFPARHLARLVLIADGSCRLTTDALERPQQLKANDCFLVRAGVAFTLQDEPGSEVADCDGVFASAPGNSARAGGDGELTRIVSSRFTFDAVAGEPLFALLPPLFRLRPDDAAVRLLRATFDLIEQESAAGGIGSGFVMSRLSDALFVQAMRACCTSVGGGAVGWLAALRDPRLAPALREMHADLAHPWTVGELARTAGMSRSAFAVLFKEKAGDTPLSYLTAWRMYRVKTLLQETPLSVQEIAVRVGYDTGSALSRAFLRREGIAPGAWRQSRPAGRRVAAVAWREDHGPSRA</sequence>
<dbReference type="PROSITE" id="PS00041">
    <property type="entry name" value="HTH_ARAC_FAMILY_1"/>
    <property type="match status" value="1"/>
</dbReference>
<dbReference type="SMART" id="SM00342">
    <property type="entry name" value="HTH_ARAC"/>
    <property type="match status" value="1"/>
</dbReference>
<evidence type="ECO:0000256" key="3">
    <source>
        <dbReference type="ARBA" id="ARBA00023163"/>
    </source>
</evidence>
<dbReference type="Gene3D" id="1.10.10.60">
    <property type="entry name" value="Homeodomain-like"/>
    <property type="match status" value="2"/>
</dbReference>
<keyword evidence="6" id="KW-1185">Reference proteome</keyword>
<accession>A0ABY9V837</accession>
<evidence type="ECO:0000256" key="2">
    <source>
        <dbReference type="ARBA" id="ARBA00023125"/>
    </source>
</evidence>
<dbReference type="Pfam" id="PF12833">
    <property type="entry name" value="HTH_18"/>
    <property type="match status" value="1"/>
</dbReference>
<dbReference type="EMBL" id="CP117522">
    <property type="protein sequence ID" value="WNF00817.1"/>
    <property type="molecule type" value="Genomic_DNA"/>
</dbReference>
<dbReference type="InterPro" id="IPR032783">
    <property type="entry name" value="AraC_lig"/>
</dbReference>
<evidence type="ECO:0000313" key="6">
    <source>
        <dbReference type="Proteomes" id="UP001305606"/>
    </source>
</evidence>
<dbReference type="InterPro" id="IPR018060">
    <property type="entry name" value="HTH_AraC"/>
</dbReference>
<keyword evidence="2" id="KW-0238">DNA-binding</keyword>
<dbReference type="InterPro" id="IPR018062">
    <property type="entry name" value="HTH_AraC-typ_CS"/>
</dbReference>
<name>A0ABY9V837_9ACTN</name>
<dbReference type="RefSeq" id="WP_311039168.1">
    <property type="nucleotide sequence ID" value="NZ_CP117522.1"/>
</dbReference>
<dbReference type="PANTHER" id="PTHR46796">
    <property type="entry name" value="HTH-TYPE TRANSCRIPTIONAL ACTIVATOR RHAS-RELATED"/>
    <property type="match status" value="1"/>
</dbReference>
<feature type="domain" description="HTH araC/xylS-type" evidence="4">
    <location>
        <begin position="203"/>
        <end position="301"/>
    </location>
</feature>
<dbReference type="Pfam" id="PF12852">
    <property type="entry name" value="Cupin_6"/>
    <property type="match status" value="1"/>
</dbReference>
<keyword evidence="3" id="KW-0804">Transcription</keyword>
<organism evidence="5 6">
    <name type="scientific">Streptomyces luomodiensis</name>
    <dbReference type="NCBI Taxonomy" id="3026192"/>
    <lineage>
        <taxon>Bacteria</taxon>
        <taxon>Bacillati</taxon>
        <taxon>Actinomycetota</taxon>
        <taxon>Actinomycetes</taxon>
        <taxon>Kitasatosporales</taxon>
        <taxon>Streptomycetaceae</taxon>
        <taxon>Streptomyces</taxon>
    </lineage>
</organism>
<evidence type="ECO:0000259" key="4">
    <source>
        <dbReference type="PROSITE" id="PS01124"/>
    </source>
</evidence>
<reference evidence="5 6" key="1">
    <citation type="submission" date="2023-02" db="EMBL/GenBank/DDBJ databases">
        <title>Streptomyces sp. SCA4-21 with antifungal activity against Fusarium oxysporum f. sp. cubense, Streptomyces sp. SCA2-17 with antifungal activity against Fusarium oxysporum f. sp. cubense.</title>
        <authorList>
            <person name="Qi D."/>
        </authorList>
    </citation>
    <scope>NUCLEOTIDE SEQUENCE [LARGE SCALE GENOMIC DNA]</scope>
    <source>
        <strain evidence="5 6">SCA4-21</strain>
    </source>
</reference>
<dbReference type="PROSITE" id="PS01124">
    <property type="entry name" value="HTH_ARAC_FAMILY_2"/>
    <property type="match status" value="1"/>
</dbReference>
<keyword evidence="1" id="KW-0805">Transcription regulation</keyword>
<evidence type="ECO:0000256" key="1">
    <source>
        <dbReference type="ARBA" id="ARBA00023015"/>
    </source>
</evidence>
<proteinExistence type="predicted"/>
<dbReference type="InterPro" id="IPR009057">
    <property type="entry name" value="Homeodomain-like_sf"/>
</dbReference>
<gene>
    <name evidence="5" type="ORF">PS467_38550</name>
</gene>